<dbReference type="Proteomes" id="UP001516351">
    <property type="component" value="Unassembled WGS sequence"/>
</dbReference>
<keyword evidence="3" id="KW-1185">Reference proteome</keyword>
<feature type="compositionally biased region" description="Low complexity" evidence="1">
    <location>
        <begin position="154"/>
        <end position="170"/>
    </location>
</feature>
<gene>
    <name evidence="2" type="ORF">HW542_15195</name>
</gene>
<feature type="region of interest" description="Disordered" evidence="1">
    <location>
        <begin position="495"/>
        <end position="514"/>
    </location>
</feature>
<protein>
    <submittedName>
        <fullName evidence="2">Uncharacterized protein</fullName>
    </submittedName>
</protein>
<name>A0ABX2P867_9PROT</name>
<sequence>MSETQSMVASLLDHLDAQQQAVSPNDRGLDARLTDLRERLAQDPTLENDPRFRVGVAWLLQDWKNLSGTNQQPWLPPQVAVEMRTLSMCPPGLENDDVKALLRNSEGLRDRGLLDELRKEALRVAELPPEEQLAHAIVKGIAVLEWRVDQAKAAPAPNSAPAQAAPRQAPSGPVQPEQPRQEASPPPREQAAPPSKQQAAAPAQEGKTQREKRQTPPPQTEQEEHEALSREADARMRQEDQERARAAQSVKPTREKIDQPSETAVKATPSEAGEKQPRATSPALTSAPAPAMSLFPPQAPKPERDGPGVIERLVEAGKDLGASFSGWTENMGDARDQRRMKELATKVEEAVQTVDDNISAFRTKGASFIGDLEKVVQRDGKSHQEIIAGMHEKGPYARLRGQFDKALAENPELAEQHASLQSSLRTLNNRVRNLNMEAGQSGMEEASVVRKANETLAPLADRLEKLPSTEPGANMLERAGAFVTKVVENIRRFLDHLRGKEPGHDRDTGPSQSR</sequence>
<dbReference type="EMBL" id="JABXXV010000010">
    <property type="protein sequence ID" value="NVN48144.1"/>
    <property type="molecule type" value="Genomic_DNA"/>
</dbReference>
<organism evidence="2 3">
    <name type="scientific">Asaia spathodeae</name>
    <dbReference type="NCBI Taxonomy" id="657016"/>
    <lineage>
        <taxon>Bacteria</taxon>
        <taxon>Pseudomonadati</taxon>
        <taxon>Pseudomonadota</taxon>
        <taxon>Alphaproteobacteria</taxon>
        <taxon>Acetobacterales</taxon>
        <taxon>Acetobacteraceae</taxon>
        <taxon>Asaia</taxon>
    </lineage>
</organism>
<evidence type="ECO:0000313" key="3">
    <source>
        <dbReference type="Proteomes" id="UP001516351"/>
    </source>
</evidence>
<reference evidence="2 3" key="1">
    <citation type="submission" date="2020-06" db="EMBL/GenBank/DDBJ databases">
        <title>Synonyms of Asaia species.</title>
        <authorList>
            <person name="Sombolestani A."/>
        </authorList>
    </citation>
    <scope>NUCLEOTIDE SEQUENCE [LARGE SCALE GENOMIC DNA]</scope>
    <source>
        <strain evidence="2 3">LMG 27047</strain>
    </source>
</reference>
<dbReference type="RefSeq" id="WP_267312090.1">
    <property type="nucleotide sequence ID" value="NZ_JABXXU010000010.1"/>
</dbReference>
<evidence type="ECO:0000256" key="1">
    <source>
        <dbReference type="SAM" id="MobiDB-lite"/>
    </source>
</evidence>
<feature type="compositionally biased region" description="Low complexity" evidence="1">
    <location>
        <begin position="190"/>
        <end position="204"/>
    </location>
</feature>
<feature type="compositionally biased region" description="Basic and acidic residues" evidence="1">
    <location>
        <begin position="225"/>
        <end position="245"/>
    </location>
</feature>
<evidence type="ECO:0000313" key="2">
    <source>
        <dbReference type="EMBL" id="NVN48144.1"/>
    </source>
</evidence>
<comment type="caution">
    <text evidence="2">The sequence shown here is derived from an EMBL/GenBank/DDBJ whole genome shotgun (WGS) entry which is preliminary data.</text>
</comment>
<accession>A0ABX2P867</accession>
<feature type="compositionally biased region" description="Basic and acidic residues" evidence="1">
    <location>
        <begin position="495"/>
        <end position="508"/>
    </location>
</feature>
<proteinExistence type="predicted"/>
<feature type="compositionally biased region" description="Low complexity" evidence="1">
    <location>
        <begin position="279"/>
        <end position="294"/>
    </location>
</feature>
<feature type="region of interest" description="Disordered" evidence="1">
    <location>
        <begin position="154"/>
        <end position="307"/>
    </location>
</feature>